<sequence length="365" mass="41115">MQSKHIAFGALGVVGLVLAVVGAVVLAVFPIVLKKKILESSQIVNNSDAFKNWQTIPLPALMKFHIFSPKNADTYTSLADVELEARGPWVFEEWRSKEEIRFHRNERNDSLVSYRERKRYVFRSDLSKATLEEDVTFVNAPVMAILFNQVMPDASMAFDMFADQLDVNEKSLFTTRKAGDLLLDGVDLKLVDLLAPLMPAGTGIEIKRFSITGGRDFLGDRLTVYTGVGREDKLGQIYKWGDSRELRNTDTKQTPIWPFHDDSQHSCLQFRGTDGTFFGPDVSPNDRLYAFDPSVCRSLFLAFQRESEVKGIPTLRFVAPQEFFGAAKHFPQNSCYCLRKDVNDCDKDGLLELSHCLRQTGGAPV</sequence>
<accession>A0A7R9MD78</accession>
<dbReference type="PANTHER" id="PTHR11923:SF51">
    <property type="entry name" value="LYSOSOME MEMBRANE PROTEIN 2"/>
    <property type="match status" value="1"/>
</dbReference>
<organism evidence="8">
    <name type="scientific">Oppiella nova</name>
    <dbReference type="NCBI Taxonomy" id="334625"/>
    <lineage>
        <taxon>Eukaryota</taxon>
        <taxon>Metazoa</taxon>
        <taxon>Ecdysozoa</taxon>
        <taxon>Arthropoda</taxon>
        <taxon>Chelicerata</taxon>
        <taxon>Arachnida</taxon>
        <taxon>Acari</taxon>
        <taxon>Acariformes</taxon>
        <taxon>Sarcoptiformes</taxon>
        <taxon>Oribatida</taxon>
        <taxon>Brachypylina</taxon>
        <taxon>Oppioidea</taxon>
        <taxon>Oppiidae</taxon>
        <taxon>Oppiella</taxon>
    </lineage>
</organism>
<evidence type="ECO:0000313" key="9">
    <source>
        <dbReference type="Proteomes" id="UP000728032"/>
    </source>
</evidence>
<evidence type="ECO:0000256" key="1">
    <source>
        <dbReference type="ARBA" id="ARBA00004370"/>
    </source>
</evidence>
<dbReference type="AlphaFoldDB" id="A0A7R9MD78"/>
<evidence type="ECO:0000256" key="3">
    <source>
        <dbReference type="ARBA" id="ARBA00022692"/>
    </source>
</evidence>
<keyword evidence="3 7" id="KW-0812">Transmembrane</keyword>
<dbReference type="PRINTS" id="PR01609">
    <property type="entry name" value="CD36FAMILY"/>
</dbReference>
<dbReference type="GO" id="GO:0005737">
    <property type="term" value="C:cytoplasm"/>
    <property type="evidence" value="ECO:0007669"/>
    <property type="project" value="TreeGrafter"/>
</dbReference>
<evidence type="ECO:0000256" key="5">
    <source>
        <dbReference type="ARBA" id="ARBA00023136"/>
    </source>
</evidence>
<evidence type="ECO:0000256" key="4">
    <source>
        <dbReference type="ARBA" id="ARBA00022989"/>
    </source>
</evidence>
<evidence type="ECO:0000313" key="8">
    <source>
        <dbReference type="EMBL" id="CAD7657641.1"/>
    </source>
</evidence>
<dbReference type="PANTHER" id="PTHR11923">
    <property type="entry name" value="SCAVENGER RECEPTOR CLASS B TYPE-1 SR-B1"/>
    <property type="match status" value="1"/>
</dbReference>
<dbReference type="OrthoDB" id="18585at2759"/>
<keyword evidence="6" id="KW-0325">Glycoprotein</keyword>
<evidence type="ECO:0000256" key="7">
    <source>
        <dbReference type="SAM" id="Phobius"/>
    </source>
</evidence>
<comment type="similarity">
    <text evidence="2">Belongs to the CD36 family.</text>
</comment>
<dbReference type="Pfam" id="PF01130">
    <property type="entry name" value="CD36"/>
    <property type="match status" value="1"/>
</dbReference>
<gene>
    <name evidence="8" type="ORF">ONB1V03_LOCUS14267</name>
</gene>
<dbReference type="GO" id="GO:0016020">
    <property type="term" value="C:membrane"/>
    <property type="evidence" value="ECO:0007669"/>
    <property type="project" value="UniProtKB-SubCell"/>
</dbReference>
<keyword evidence="5 7" id="KW-0472">Membrane</keyword>
<keyword evidence="4 7" id="KW-1133">Transmembrane helix</keyword>
<evidence type="ECO:0000256" key="6">
    <source>
        <dbReference type="ARBA" id="ARBA00023180"/>
    </source>
</evidence>
<feature type="transmembrane region" description="Helical" evidence="7">
    <location>
        <begin position="6"/>
        <end position="33"/>
    </location>
</feature>
<comment type="subcellular location">
    <subcellularLocation>
        <location evidence="1">Membrane</location>
    </subcellularLocation>
</comment>
<dbReference type="GO" id="GO:0005044">
    <property type="term" value="F:scavenger receptor activity"/>
    <property type="evidence" value="ECO:0007669"/>
    <property type="project" value="TreeGrafter"/>
</dbReference>
<keyword evidence="9" id="KW-1185">Reference proteome</keyword>
<dbReference type="EMBL" id="CAJPVJ010013397">
    <property type="protein sequence ID" value="CAG2174827.1"/>
    <property type="molecule type" value="Genomic_DNA"/>
</dbReference>
<evidence type="ECO:0000256" key="2">
    <source>
        <dbReference type="ARBA" id="ARBA00010532"/>
    </source>
</evidence>
<feature type="non-terminal residue" evidence="8">
    <location>
        <position position="365"/>
    </location>
</feature>
<dbReference type="EMBL" id="OC928222">
    <property type="protein sequence ID" value="CAD7657641.1"/>
    <property type="molecule type" value="Genomic_DNA"/>
</dbReference>
<name>A0A7R9MD78_9ACAR</name>
<protein>
    <submittedName>
        <fullName evidence="8">Uncharacterized protein</fullName>
    </submittedName>
</protein>
<dbReference type="Proteomes" id="UP000728032">
    <property type="component" value="Unassembled WGS sequence"/>
</dbReference>
<dbReference type="InterPro" id="IPR002159">
    <property type="entry name" value="CD36_fam"/>
</dbReference>
<reference evidence="8" key="1">
    <citation type="submission" date="2020-11" db="EMBL/GenBank/DDBJ databases">
        <authorList>
            <person name="Tran Van P."/>
        </authorList>
    </citation>
    <scope>NUCLEOTIDE SEQUENCE</scope>
</reference>
<proteinExistence type="inferred from homology"/>